<feature type="domain" description="NADP-dependent oxidoreductase" evidence="4">
    <location>
        <begin position="16"/>
        <end position="257"/>
    </location>
</feature>
<dbReference type="Pfam" id="PF00248">
    <property type="entry name" value="Aldo_ket_red"/>
    <property type="match status" value="1"/>
</dbReference>
<dbReference type="InterPro" id="IPR018170">
    <property type="entry name" value="Aldo/ket_reductase_CS"/>
</dbReference>
<accession>A0ABW4J620</accession>
<dbReference type="InterPro" id="IPR036812">
    <property type="entry name" value="NAD(P)_OxRdtase_dom_sf"/>
</dbReference>
<dbReference type="SUPFAM" id="SSF51430">
    <property type="entry name" value="NAD(P)-linked oxidoreductase"/>
    <property type="match status" value="1"/>
</dbReference>
<keyword evidence="2" id="KW-0521">NADP</keyword>
<dbReference type="PROSITE" id="PS00063">
    <property type="entry name" value="ALDOKETO_REDUCTASE_3"/>
    <property type="match status" value="1"/>
</dbReference>
<dbReference type="PRINTS" id="PR00069">
    <property type="entry name" value="ALDKETRDTASE"/>
</dbReference>
<gene>
    <name evidence="5" type="ORF">ACFQ5M_05930</name>
</gene>
<evidence type="ECO:0000313" key="6">
    <source>
        <dbReference type="Proteomes" id="UP001597267"/>
    </source>
</evidence>
<evidence type="ECO:0000256" key="1">
    <source>
        <dbReference type="ARBA" id="ARBA00007905"/>
    </source>
</evidence>
<proteinExistence type="inferred from homology"/>
<dbReference type="RefSeq" id="WP_125715679.1">
    <property type="nucleotide sequence ID" value="NZ_JBHTOP010000013.1"/>
</dbReference>
<reference evidence="6" key="1">
    <citation type="journal article" date="2019" name="Int. J. Syst. Evol. Microbiol.">
        <title>The Global Catalogue of Microorganisms (GCM) 10K type strain sequencing project: providing services to taxonomists for standard genome sequencing and annotation.</title>
        <authorList>
            <consortium name="The Broad Institute Genomics Platform"/>
            <consortium name="The Broad Institute Genome Sequencing Center for Infectious Disease"/>
            <person name="Wu L."/>
            <person name="Ma J."/>
        </authorList>
    </citation>
    <scope>NUCLEOTIDE SEQUENCE [LARGE SCALE GENOMIC DNA]</scope>
    <source>
        <strain evidence="6">CCM 8896</strain>
    </source>
</reference>
<name>A0ABW4J620_9LACO</name>
<keyword evidence="3 5" id="KW-0560">Oxidoreductase</keyword>
<dbReference type="CDD" id="cd19133">
    <property type="entry name" value="AKR_AKR5F1"/>
    <property type="match status" value="1"/>
</dbReference>
<keyword evidence="6" id="KW-1185">Reference proteome</keyword>
<dbReference type="InterPro" id="IPR020471">
    <property type="entry name" value="AKR"/>
</dbReference>
<dbReference type="Gene3D" id="3.20.20.100">
    <property type="entry name" value="NADP-dependent oxidoreductase domain"/>
    <property type="match status" value="1"/>
</dbReference>
<evidence type="ECO:0000313" key="5">
    <source>
        <dbReference type="EMBL" id="MFD1671627.1"/>
    </source>
</evidence>
<evidence type="ECO:0000256" key="3">
    <source>
        <dbReference type="ARBA" id="ARBA00023002"/>
    </source>
</evidence>
<dbReference type="PANTHER" id="PTHR43827:SF3">
    <property type="entry name" value="NADP-DEPENDENT OXIDOREDUCTASE DOMAIN-CONTAINING PROTEIN"/>
    <property type="match status" value="1"/>
</dbReference>
<comment type="caution">
    <text evidence="5">The sequence shown here is derived from an EMBL/GenBank/DDBJ whole genome shotgun (WGS) entry which is preliminary data.</text>
</comment>
<dbReference type="PANTHER" id="PTHR43827">
    <property type="entry name" value="2,5-DIKETO-D-GLUCONIC ACID REDUCTASE"/>
    <property type="match status" value="1"/>
</dbReference>
<comment type="similarity">
    <text evidence="1">Belongs to the aldo/keto reductase family.</text>
</comment>
<dbReference type="InterPro" id="IPR023210">
    <property type="entry name" value="NADP_OxRdtase_dom"/>
</dbReference>
<evidence type="ECO:0000256" key="2">
    <source>
        <dbReference type="ARBA" id="ARBA00022857"/>
    </source>
</evidence>
<dbReference type="PIRSF" id="PIRSF000097">
    <property type="entry name" value="AKR"/>
    <property type="match status" value="1"/>
</dbReference>
<sequence length="286" mass="32504">METVKLHDGNEMPVLGFGVFQINEPGAAEQAVVDAIETGYQLIDTAQSYNNEEEVGKGIKRASVARDQLFITSKLWVSDTGYEATKKAFEMTLKKLQLDYLDLYLIHQPYGDVYGSWRAMEDLQKEGKLKSIGVSNFENDRLIDLALYNDVTPALNQVEINPFNQQTTSIEYMRDKHVQPEAWAPFAEGKHHIFTNEVLTEIANNHHKSTGQVILRWLTQQGIVALAKSVHQTRMAENLNIFDFKLTPAEMTAISTLDRQESQFFDHRDPAAVERIANLVRPSYNK</sequence>
<dbReference type="EMBL" id="JBHTOP010000013">
    <property type="protein sequence ID" value="MFD1671627.1"/>
    <property type="molecule type" value="Genomic_DNA"/>
</dbReference>
<dbReference type="EC" id="1.1.1.-" evidence="5"/>
<protein>
    <submittedName>
        <fullName evidence="5">Aldo/keto reductase</fullName>
        <ecNumber evidence="5">1.1.1.-</ecNumber>
    </submittedName>
</protein>
<evidence type="ECO:0000259" key="4">
    <source>
        <dbReference type="Pfam" id="PF00248"/>
    </source>
</evidence>
<dbReference type="Proteomes" id="UP001597267">
    <property type="component" value="Unassembled WGS sequence"/>
</dbReference>
<organism evidence="5 6">
    <name type="scientific">Agrilactobacillus yilanensis</name>
    <dbReference type="NCBI Taxonomy" id="2485997"/>
    <lineage>
        <taxon>Bacteria</taxon>
        <taxon>Bacillati</taxon>
        <taxon>Bacillota</taxon>
        <taxon>Bacilli</taxon>
        <taxon>Lactobacillales</taxon>
        <taxon>Lactobacillaceae</taxon>
        <taxon>Agrilactobacillus</taxon>
    </lineage>
</organism>
<dbReference type="GO" id="GO:0016491">
    <property type="term" value="F:oxidoreductase activity"/>
    <property type="evidence" value="ECO:0007669"/>
    <property type="project" value="UniProtKB-KW"/>
</dbReference>